<evidence type="ECO:0000256" key="1">
    <source>
        <dbReference type="ARBA" id="ARBA00007253"/>
    </source>
</evidence>
<sequence length="319" mass="35035">MSSAEFLVLRGTLEGHNGWVTSLATSAGQPNLLLSASRDKTLISWKLTGDDKQYGVPVRSFQGHNHIVQDCSLTADGAYALSASWDKTLRLWDVATGQTYQRFVGHKSDVMSVAIDRKASMIISGSRDRTVKVWTIRGQCLATMLGHNDWVSQVRIAPTEDANDDTVTVISAGMDKMVKVWNVNQFQIEADFIGHNNYVNTITASPDGSLVASAGKDGEIMLWNLADKVPMYTLSAQDEVFALAFSPNRYWLSAATSSGIKIFCLDPKYLVDELKPEFAGYTKASEPHAVSLAWSADGQTLFAGYTDNVIRVWQVMTAH</sequence>
<dbReference type="EMBL" id="BDGX01000030">
    <property type="protein sequence ID" value="GAV51429.1"/>
    <property type="molecule type" value="Genomic_DNA"/>
</dbReference>
<dbReference type="InterPro" id="IPR015943">
    <property type="entry name" value="WD40/YVTN_repeat-like_dom_sf"/>
</dbReference>
<dbReference type="GO" id="GO:0045182">
    <property type="term" value="F:translation regulator activity"/>
    <property type="evidence" value="ECO:0007669"/>
    <property type="project" value="InterPro"/>
</dbReference>
<dbReference type="InterPro" id="IPR020472">
    <property type="entry name" value="WD40_PAC1"/>
</dbReference>
<dbReference type="AlphaFoldDB" id="A0A1Q3A6T2"/>
<dbReference type="GO" id="GO:0007186">
    <property type="term" value="P:G protein-coupled receptor signaling pathway"/>
    <property type="evidence" value="ECO:0007669"/>
    <property type="project" value="UniProtKB-ARBA"/>
</dbReference>
<dbReference type="Proteomes" id="UP000187013">
    <property type="component" value="Unassembled WGS sequence"/>
</dbReference>
<gene>
    <name evidence="7" type="ORF">ZYGR_0AD06120</name>
</gene>
<name>A0A1Q3A6T2_ZYGRO</name>
<dbReference type="InterPro" id="IPR045223">
    <property type="entry name" value="RACK1-like"/>
</dbReference>
<dbReference type="PANTHER" id="PTHR19868">
    <property type="entry name" value="RECEPTOR FOR ACTIVATED PROTEIN KINASE C RACK1"/>
    <property type="match status" value="1"/>
</dbReference>
<evidence type="ECO:0000256" key="4">
    <source>
        <dbReference type="ARBA" id="ARBA00035297"/>
    </source>
</evidence>
<dbReference type="FunFam" id="2.130.10.10:FF:000039">
    <property type="entry name" value="Guanine nucleotide-binding protein subunit beta-like protein"/>
    <property type="match status" value="1"/>
</dbReference>
<feature type="repeat" description="WD" evidence="6">
    <location>
        <begin position="103"/>
        <end position="137"/>
    </location>
</feature>
<dbReference type="InterPro" id="IPR036322">
    <property type="entry name" value="WD40_repeat_dom_sf"/>
</dbReference>
<evidence type="ECO:0000256" key="6">
    <source>
        <dbReference type="PROSITE-ProRule" id="PRU00221"/>
    </source>
</evidence>
<evidence type="ECO:0000256" key="5">
    <source>
        <dbReference type="ARBA" id="ARBA00035400"/>
    </source>
</evidence>
<dbReference type="PROSITE" id="PS50294">
    <property type="entry name" value="WD_REPEATS_REGION"/>
    <property type="match status" value="4"/>
</dbReference>
<dbReference type="SMART" id="SM00320">
    <property type="entry name" value="WD40"/>
    <property type="match status" value="7"/>
</dbReference>
<dbReference type="InterPro" id="IPR019775">
    <property type="entry name" value="WD40_repeat_CS"/>
</dbReference>
<feature type="repeat" description="WD" evidence="6">
    <location>
        <begin position="144"/>
        <end position="184"/>
    </location>
</feature>
<dbReference type="GO" id="GO:0043022">
    <property type="term" value="F:ribosome binding"/>
    <property type="evidence" value="ECO:0007669"/>
    <property type="project" value="InterPro"/>
</dbReference>
<dbReference type="PROSITE" id="PS50082">
    <property type="entry name" value="WD_REPEATS_2"/>
    <property type="match status" value="6"/>
</dbReference>
<dbReference type="CDD" id="cd00200">
    <property type="entry name" value="WD40"/>
    <property type="match status" value="1"/>
</dbReference>
<evidence type="ECO:0000256" key="2">
    <source>
        <dbReference type="ARBA" id="ARBA00022574"/>
    </source>
</evidence>
<feature type="repeat" description="WD" evidence="6">
    <location>
        <begin position="192"/>
        <end position="233"/>
    </location>
</feature>
<protein>
    <recommendedName>
        <fullName evidence="4">Small ribosomal subunit protein RACK1</fullName>
    </recommendedName>
    <alternativeName>
        <fullName evidence="5">Guanine nucleotide-binding protein subunit beta-like protein</fullName>
    </alternativeName>
</protein>
<organism evidence="7 8">
    <name type="scientific">Zygosaccharomyces rouxii</name>
    <dbReference type="NCBI Taxonomy" id="4956"/>
    <lineage>
        <taxon>Eukaryota</taxon>
        <taxon>Fungi</taxon>
        <taxon>Dikarya</taxon>
        <taxon>Ascomycota</taxon>
        <taxon>Saccharomycotina</taxon>
        <taxon>Saccharomycetes</taxon>
        <taxon>Saccharomycetales</taxon>
        <taxon>Saccharomycetaceae</taxon>
        <taxon>Zygosaccharomyces</taxon>
    </lineage>
</organism>
<dbReference type="InterPro" id="IPR001680">
    <property type="entry name" value="WD40_rpt"/>
</dbReference>
<reference evidence="7 8" key="1">
    <citation type="submission" date="2016-08" db="EMBL/GenBank/DDBJ databases">
        <title>Draft genome sequence of allopolyploid Zygosaccharomyces rouxii.</title>
        <authorList>
            <person name="Watanabe J."/>
            <person name="Uehara K."/>
            <person name="Mogi Y."/>
            <person name="Tsukioka Y."/>
        </authorList>
    </citation>
    <scope>NUCLEOTIDE SEQUENCE [LARGE SCALE GENOMIC DNA]</scope>
    <source>
        <strain evidence="7 8">NBRC 110957</strain>
    </source>
</reference>
<keyword evidence="2 6" id="KW-0853">WD repeat</keyword>
<dbReference type="eggNOG" id="KOG0279">
    <property type="taxonomic scope" value="Eukaryota"/>
</dbReference>
<dbReference type="Gene3D" id="2.130.10.10">
    <property type="entry name" value="YVTN repeat-like/Quinoprotein amine dehydrogenase"/>
    <property type="match status" value="1"/>
</dbReference>
<feature type="repeat" description="WD" evidence="6">
    <location>
        <begin position="282"/>
        <end position="319"/>
    </location>
</feature>
<dbReference type="OrthoDB" id="7875889at2759"/>
<evidence type="ECO:0000256" key="3">
    <source>
        <dbReference type="ARBA" id="ARBA00022737"/>
    </source>
</evidence>
<keyword evidence="3" id="KW-0677">Repeat</keyword>
<dbReference type="Pfam" id="PF00400">
    <property type="entry name" value="WD40"/>
    <property type="match status" value="7"/>
</dbReference>
<proteinExistence type="inferred from homology"/>
<feature type="repeat" description="WD" evidence="6">
    <location>
        <begin position="13"/>
        <end position="47"/>
    </location>
</feature>
<evidence type="ECO:0000313" key="8">
    <source>
        <dbReference type="Proteomes" id="UP000187013"/>
    </source>
</evidence>
<comment type="similarity">
    <text evidence="1">Belongs to the WD repeat G protein beta family. Ribosomal protein RACK1 subfamily.</text>
</comment>
<feature type="repeat" description="WD" evidence="6">
    <location>
        <begin position="61"/>
        <end position="102"/>
    </location>
</feature>
<dbReference type="GO" id="GO:0005092">
    <property type="term" value="F:GDP-dissociation inhibitor activity"/>
    <property type="evidence" value="ECO:0007669"/>
    <property type="project" value="UniProtKB-ARBA"/>
</dbReference>
<dbReference type="PRINTS" id="PR00320">
    <property type="entry name" value="GPROTEINBRPT"/>
</dbReference>
<evidence type="ECO:0000313" key="7">
    <source>
        <dbReference type="EMBL" id="GAV51429.1"/>
    </source>
</evidence>
<accession>A0A1Q3A6T2</accession>
<comment type="caution">
    <text evidence="7">The sequence shown here is derived from an EMBL/GenBank/DDBJ whole genome shotgun (WGS) entry which is preliminary data.</text>
</comment>
<dbReference type="PROSITE" id="PS00678">
    <property type="entry name" value="WD_REPEATS_1"/>
    <property type="match status" value="3"/>
</dbReference>
<dbReference type="SUPFAM" id="SSF50978">
    <property type="entry name" value="WD40 repeat-like"/>
    <property type="match status" value="1"/>
</dbReference>